<evidence type="ECO:0000313" key="6">
    <source>
        <dbReference type="EMBL" id="CUA94557.1"/>
    </source>
</evidence>
<evidence type="ECO:0000256" key="2">
    <source>
        <dbReference type="ARBA" id="ARBA00005866"/>
    </source>
</evidence>
<sequence>MHNLDSLNRFAIPGQLAFRAHPTGLIFAEIDNADGQASVCLQGAHLTSFRPKAQPEPVVWVSEVARYLPGKSIRGGVPVCWPWFGAHPSESQFPAHGFARTVPWAVTDSGASNGVTHLTLQLQTSEATRAQWPHDTPVTLHIQVSDVLEMALTTQNASGLTLPLSEALHTYFQVGDIAEVELHGLDGCAFLDKTDNFARKHQTGALRFGGETDRVYVDTTAECVIHDPLLQRKLRIAKQGSASTVVWTPWEQKAAAMGDFTAQGWRNMLCVESANAADNALSLAPGAMQTLRVRYSAEAL</sequence>
<dbReference type="AlphaFoldDB" id="A0A0K6HU60"/>
<dbReference type="OrthoDB" id="9790727at2"/>
<dbReference type="InterPro" id="IPR014718">
    <property type="entry name" value="GH-type_carb-bd"/>
</dbReference>
<protein>
    <recommendedName>
        <fullName evidence="4">Putative glucose-6-phosphate 1-epimerase</fullName>
        <ecNumber evidence="4">5.1.3.15</ecNumber>
    </recommendedName>
</protein>
<dbReference type="InterPro" id="IPR025532">
    <property type="entry name" value="G6P_1-epimerase"/>
</dbReference>
<accession>A0A0K6HU60</accession>
<dbReference type="RefSeq" id="WP_055449599.1">
    <property type="nucleotide sequence ID" value="NZ_CYHF01000002.1"/>
</dbReference>
<evidence type="ECO:0000313" key="7">
    <source>
        <dbReference type="Proteomes" id="UP000183649"/>
    </source>
</evidence>
<proteinExistence type="inferred from homology"/>
<dbReference type="PANTHER" id="PTHR11122">
    <property type="entry name" value="APOSPORY-ASSOCIATED PROTEIN C-RELATED"/>
    <property type="match status" value="1"/>
</dbReference>
<dbReference type="PANTHER" id="PTHR11122:SF13">
    <property type="entry name" value="GLUCOSE-6-PHOSPHATE 1-EPIMERASE"/>
    <property type="match status" value="1"/>
</dbReference>
<name>A0A0K6HU60_9BURK</name>
<gene>
    <name evidence="6" type="ORF">Ga0061069_102131</name>
</gene>
<dbReference type="GO" id="GO:0005975">
    <property type="term" value="P:carbohydrate metabolic process"/>
    <property type="evidence" value="ECO:0007669"/>
    <property type="project" value="InterPro"/>
</dbReference>
<feature type="active site" evidence="5">
    <location>
        <position position="169"/>
    </location>
</feature>
<comment type="catalytic activity">
    <reaction evidence="1">
        <text>alpha-D-glucose 6-phosphate = beta-D-glucose 6-phosphate</text>
        <dbReference type="Rhea" id="RHEA:16249"/>
        <dbReference type="ChEBI" id="CHEBI:58225"/>
        <dbReference type="ChEBI" id="CHEBI:58247"/>
        <dbReference type="EC" id="5.1.3.15"/>
    </reaction>
</comment>
<dbReference type="SUPFAM" id="SSF74650">
    <property type="entry name" value="Galactose mutarotase-like"/>
    <property type="match status" value="1"/>
</dbReference>
<dbReference type="Pfam" id="PF01263">
    <property type="entry name" value="Aldose_epim"/>
    <property type="match status" value="1"/>
</dbReference>
<evidence type="ECO:0000256" key="1">
    <source>
        <dbReference type="ARBA" id="ARBA00001096"/>
    </source>
</evidence>
<dbReference type="EC" id="5.1.3.15" evidence="4"/>
<feature type="active site" evidence="5">
    <location>
        <position position="272"/>
    </location>
</feature>
<comment type="similarity">
    <text evidence="2 4">Belongs to the glucose-6-phosphate 1-epimerase family.</text>
</comment>
<dbReference type="GO" id="GO:0030246">
    <property type="term" value="F:carbohydrate binding"/>
    <property type="evidence" value="ECO:0007669"/>
    <property type="project" value="UniProtKB-UniRule"/>
</dbReference>
<evidence type="ECO:0000256" key="3">
    <source>
        <dbReference type="ARBA" id="ARBA00023235"/>
    </source>
</evidence>
<reference evidence="7" key="1">
    <citation type="submission" date="2015-08" db="EMBL/GenBank/DDBJ databases">
        <authorList>
            <person name="Varghese N."/>
        </authorList>
    </citation>
    <scope>NUCLEOTIDE SEQUENCE [LARGE SCALE GENOMIC DNA]</scope>
    <source>
        <strain evidence="7">DSM 18181</strain>
    </source>
</reference>
<evidence type="ECO:0000256" key="5">
    <source>
        <dbReference type="PIRSR" id="PIRSR016020-1"/>
    </source>
</evidence>
<dbReference type="CDD" id="cd09020">
    <property type="entry name" value="D-hex-6-P-epi_like"/>
    <property type="match status" value="1"/>
</dbReference>
<keyword evidence="3 4" id="KW-0413">Isomerase</keyword>
<dbReference type="GO" id="GO:0005737">
    <property type="term" value="C:cytoplasm"/>
    <property type="evidence" value="ECO:0007669"/>
    <property type="project" value="TreeGrafter"/>
</dbReference>
<dbReference type="Proteomes" id="UP000183649">
    <property type="component" value="Unassembled WGS sequence"/>
</dbReference>
<evidence type="ECO:0000256" key="4">
    <source>
        <dbReference type="PIRNR" id="PIRNR016020"/>
    </source>
</evidence>
<dbReference type="EMBL" id="CYHF01000002">
    <property type="protein sequence ID" value="CUA94557.1"/>
    <property type="molecule type" value="Genomic_DNA"/>
</dbReference>
<dbReference type="GO" id="GO:0047938">
    <property type="term" value="F:glucose-6-phosphate 1-epimerase activity"/>
    <property type="evidence" value="ECO:0007669"/>
    <property type="project" value="UniProtKB-UniRule"/>
</dbReference>
<dbReference type="InterPro" id="IPR008183">
    <property type="entry name" value="Aldose_1/G6P_1-epimerase"/>
</dbReference>
<dbReference type="Gene3D" id="2.70.98.10">
    <property type="match status" value="1"/>
</dbReference>
<dbReference type="InterPro" id="IPR011013">
    <property type="entry name" value="Gal_mutarotase_sf_dom"/>
</dbReference>
<dbReference type="PIRSF" id="PIRSF016020">
    <property type="entry name" value="PHexose_mutarotase"/>
    <property type="match status" value="1"/>
</dbReference>
<keyword evidence="7" id="KW-1185">Reference proteome</keyword>
<organism evidence="6 7">
    <name type="scientific">Thiomonas bhubaneswarensis</name>
    <dbReference type="NCBI Taxonomy" id="339866"/>
    <lineage>
        <taxon>Bacteria</taxon>
        <taxon>Pseudomonadati</taxon>
        <taxon>Pseudomonadota</taxon>
        <taxon>Betaproteobacteria</taxon>
        <taxon>Burkholderiales</taxon>
        <taxon>Thiomonas</taxon>
    </lineage>
</organism>
<dbReference type="STRING" id="339866.GCA_001418255_00655"/>